<evidence type="ECO:0000259" key="5">
    <source>
        <dbReference type="PROSITE" id="PS50146"/>
    </source>
</evidence>
<dbReference type="SMART" id="SM00046">
    <property type="entry name" value="DAGKc"/>
    <property type="match status" value="1"/>
</dbReference>
<dbReference type="InterPro" id="IPR016064">
    <property type="entry name" value="NAD/diacylglycerol_kinase_sf"/>
</dbReference>
<dbReference type="RefSeq" id="WP_036269324.1">
    <property type="nucleotide sequence ID" value="NZ_OX458333.1"/>
</dbReference>
<dbReference type="EMBL" id="OX458333">
    <property type="protein sequence ID" value="CAI8765552.1"/>
    <property type="molecule type" value="Genomic_DNA"/>
</dbReference>
<accession>A0ABM9HYL8</accession>
<dbReference type="PANTHER" id="PTHR12358">
    <property type="entry name" value="SPHINGOSINE KINASE"/>
    <property type="match status" value="1"/>
</dbReference>
<keyword evidence="3 6" id="KW-0418">Kinase</keyword>
<organism evidence="6 7">
    <name type="scientific">Methylocaldum szegediense</name>
    <dbReference type="NCBI Taxonomy" id="73780"/>
    <lineage>
        <taxon>Bacteria</taxon>
        <taxon>Pseudomonadati</taxon>
        <taxon>Pseudomonadota</taxon>
        <taxon>Gammaproteobacteria</taxon>
        <taxon>Methylococcales</taxon>
        <taxon>Methylococcaceae</taxon>
        <taxon>Methylocaldum</taxon>
    </lineage>
</organism>
<dbReference type="InterPro" id="IPR045540">
    <property type="entry name" value="YegS/DAGK_C"/>
</dbReference>
<dbReference type="PROSITE" id="PS50146">
    <property type="entry name" value="DAGK"/>
    <property type="match status" value="1"/>
</dbReference>
<dbReference type="InterPro" id="IPR050187">
    <property type="entry name" value="Lipid_Phosphate_FormReg"/>
</dbReference>
<dbReference type="SUPFAM" id="SSF111331">
    <property type="entry name" value="NAD kinase/diacylglycerol kinase-like"/>
    <property type="match status" value="1"/>
</dbReference>
<dbReference type="EC" id="2.7.1.107" evidence="6"/>
<keyword evidence="7" id="KW-1185">Reference proteome</keyword>
<dbReference type="Gene3D" id="2.60.200.40">
    <property type="match status" value="1"/>
</dbReference>
<evidence type="ECO:0000313" key="7">
    <source>
        <dbReference type="Proteomes" id="UP001162030"/>
    </source>
</evidence>
<dbReference type="InterPro" id="IPR017438">
    <property type="entry name" value="ATP-NAD_kinase_N"/>
</dbReference>
<keyword evidence="2" id="KW-0547">Nucleotide-binding</keyword>
<evidence type="ECO:0000256" key="1">
    <source>
        <dbReference type="ARBA" id="ARBA00022679"/>
    </source>
</evidence>
<keyword evidence="1 6" id="KW-0808">Transferase</keyword>
<evidence type="ECO:0000256" key="3">
    <source>
        <dbReference type="ARBA" id="ARBA00022777"/>
    </source>
</evidence>
<evidence type="ECO:0000256" key="2">
    <source>
        <dbReference type="ARBA" id="ARBA00022741"/>
    </source>
</evidence>
<dbReference type="PANTHER" id="PTHR12358:SF54">
    <property type="entry name" value="SPHINGOSINE KINASE RELATED PROTEIN"/>
    <property type="match status" value="1"/>
</dbReference>
<dbReference type="Gene3D" id="3.40.50.10330">
    <property type="entry name" value="Probable inorganic polyphosphate/atp-NAD kinase, domain 1"/>
    <property type="match status" value="1"/>
</dbReference>
<proteinExistence type="predicted"/>
<protein>
    <submittedName>
        <fullName evidence="6">Diacylglycerol kinase (ATP)</fullName>
        <ecNumber evidence="6">2.7.1.107</ecNumber>
    </submittedName>
</protein>
<reference evidence="6 7" key="1">
    <citation type="submission" date="2023-03" db="EMBL/GenBank/DDBJ databases">
        <authorList>
            <person name="Pearce D."/>
        </authorList>
    </citation>
    <scope>NUCLEOTIDE SEQUENCE [LARGE SCALE GENOMIC DNA]</scope>
    <source>
        <strain evidence="6">Msz</strain>
    </source>
</reference>
<dbReference type="InterPro" id="IPR001206">
    <property type="entry name" value="Diacylglycerol_kinase_cat_dom"/>
</dbReference>
<dbReference type="GO" id="GO:0004143">
    <property type="term" value="F:ATP-dependent diacylglycerol kinase activity"/>
    <property type="evidence" value="ECO:0007669"/>
    <property type="project" value="UniProtKB-EC"/>
</dbReference>
<evidence type="ECO:0000313" key="6">
    <source>
        <dbReference type="EMBL" id="CAI8765552.1"/>
    </source>
</evidence>
<sequence>MAAGLAIVVCTSAGSDEKKGLETRLKAFFASRNRDLHIAVANRGDEVSDLARHALAENADPIAAGGGDGTINAVASVLAGTGKTLGILPLGTLNHFAKDLGIPLGLEQAAEVLVDGRVAQVDVGEVNGRIFVNNSSLGLYPSIVHGRESLQDRLEYGKWPAFLWATASVLRRYSILEARLHVDGREFVRHTPFIFVGNNRYQVEGFNIGARSVLDSGWLWLYTTREIGRLGLLKFGFRALLRSLRKDKDFDMMRTKEVIIDTGHEHRLRVATDGEVTVMRTPLHYRIRPGALRVMVPKKKTESGKSKSSVAS</sequence>
<dbReference type="Pfam" id="PF19279">
    <property type="entry name" value="YegS_C"/>
    <property type="match status" value="1"/>
</dbReference>
<name>A0ABM9HYL8_9GAMM</name>
<keyword evidence="4" id="KW-0067">ATP-binding</keyword>
<feature type="domain" description="DAGKc" evidence="5">
    <location>
        <begin position="1"/>
        <end position="130"/>
    </location>
</feature>
<dbReference type="Pfam" id="PF00781">
    <property type="entry name" value="DAGK_cat"/>
    <property type="match status" value="1"/>
</dbReference>
<gene>
    <name evidence="6" type="ORF">MSZNOR_0926</name>
</gene>
<evidence type="ECO:0000256" key="4">
    <source>
        <dbReference type="ARBA" id="ARBA00022840"/>
    </source>
</evidence>
<dbReference type="Proteomes" id="UP001162030">
    <property type="component" value="Chromosome"/>
</dbReference>